<dbReference type="InterPro" id="IPR016047">
    <property type="entry name" value="M23ase_b-sheet_dom"/>
</dbReference>
<protein>
    <submittedName>
        <fullName evidence="4">Peptidoglycan DD-metalloendopeptidase family protein</fullName>
    </submittedName>
</protein>
<dbReference type="InterPro" id="IPR036779">
    <property type="entry name" value="LysM_dom_sf"/>
</dbReference>
<evidence type="ECO:0000313" key="5">
    <source>
        <dbReference type="Proteomes" id="UP001249020"/>
    </source>
</evidence>
<dbReference type="InterPro" id="IPR011055">
    <property type="entry name" value="Dup_hybrid_motif"/>
</dbReference>
<evidence type="ECO:0000313" key="4">
    <source>
        <dbReference type="EMBL" id="MDT0583047.1"/>
    </source>
</evidence>
<dbReference type="Gene3D" id="2.70.70.10">
    <property type="entry name" value="Glucose Permease (Domain IIA)"/>
    <property type="match status" value="1"/>
</dbReference>
<keyword evidence="5" id="KW-1185">Reference proteome</keyword>
<comment type="similarity">
    <text evidence="1">Belongs to the E.coli NlpD/Haemophilus LppB family.</text>
</comment>
<evidence type="ECO:0000259" key="3">
    <source>
        <dbReference type="PROSITE" id="PS51782"/>
    </source>
</evidence>
<evidence type="ECO:0000256" key="1">
    <source>
        <dbReference type="ARBA" id="ARBA00038420"/>
    </source>
</evidence>
<accession>A0AAW8R1B1</accession>
<dbReference type="InterPro" id="IPR050570">
    <property type="entry name" value="Cell_wall_metabolism_enzyme"/>
</dbReference>
<feature type="region of interest" description="Disordered" evidence="2">
    <location>
        <begin position="128"/>
        <end position="169"/>
    </location>
</feature>
<dbReference type="PANTHER" id="PTHR21666">
    <property type="entry name" value="PEPTIDASE-RELATED"/>
    <property type="match status" value="1"/>
</dbReference>
<reference evidence="4 5" key="1">
    <citation type="submission" date="2023-09" db="EMBL/GenBank/DDBJ databases">
        <authorList>
            <person name="Rey-Velasco X."/>
        </authorList>
    </citation>
    <scope>NUCLEOTIDE SEQUENCE [LARGE SCALE GENOMIC DNA]</scope>
    <source>
        <strain evidence="4 5">W409</strain>
    </source>
</reference>
<dbReference type="InterPro" id="IPR018392">
    <property type="entry name" value="LysM"/>
</dbReference>
<organism evidence="4 5">
    <name type="scientific">Brumicola blandensis</name>
    <dbReference type="NCBI Taxonomy" id="3075611"/>
    <lineage>
        <taxon>Bacteria</taxon>
        <taxon>Pseudomonadati</taxon>
        <taxon>Pseudomonadota</taxon>
        <taxon>Gammaproteobacteria</taxon>
        <taxon>Alteromonadales</taxon>
        <taxon>Alteromonadaceae</taxon>
        <taxon>Brumicola</taxon>
    </lineage>
</organism>
<dbReference type="GO" id="GO:0009279">
    <property type="term" value="C:cell outer membrane"/>
    <property type="evidence" value="ECO:0007669"/>
    <property type="project" value="TreeGrafter"/>
</dbReference>
<feature type="domain" description="LysM" evidence="3">
    <location>
        <begin position="57"/>
        <end position="101"/>
    </location>
</feature>
<evidence type="ECO:0000256" key="2">
    <source>
        <dbReference type="SAM" id="MobiDB-lite"/>
    </source>
</evidence>
<gene>
    <name evidence="4" type="ORF">RM544_10900</name>
</gene>
<dbReference type="PROSITE" id="PS51257">
    <property type="entry name" value="PROKAR_LIPOPROTEIN"/>
    <property type="match status" value="1"/>
</dbReference>
<dbReference type="PROSITE" id="PS51782">
    <property type="entry name" value="LYSM"/>
    <property type="match status" value="1"/>
</dbReference>
<name>A0AAW8R1B1_9ALTE</name>
<dbReference type="Gene3D" id="3.10.350.10">
    <property type="entry name" value="LysM domain"/>
    <property type="match status" value="1"/>
</dbReference>
<dbReference type="EMBL" id="JAVRIE010000004">
    <property type="protein sequence ID" value="MDT0583047.1"/>
    <property type="molecule type" value="Genomic_DNA"/>
</dbReference>
<dbReference type="CDD" id="cd12797">
    <property type="entry name" value="M23_peptidase"/>
    <property type="match status" value="1"/>
</dbReference>
<sequence>MISRLVKRIALSTKYLIALLFAFTLLAACNSRHLPAPVVSLDTNITKRNNLTEISGESYIVQRGDTLFAVAFYSGNDYRDIARYNDISAPYNIFPGQKLRLIAAPAKNNHRQNKVIAKTTAQSTKVVVDPIKPQAYGEPKSDAHRKKSKNNIKTSSKPDNRVSDSQSSSWIWPAKGRSASAVVGSDGTNRGVDIRGQLSSPIYAAASGKVVYAGNALKGYGNLIIVKHDNNLLSAYAHNDTILVGEQTYVTQGQKIATMGRADNSEVMLHFEIRRKGKSLDPYSFLPPQ</sequence>
<dbReference type="Proteomes" id="UP001249020">
    <property type="component" value="Unassembled WGS sequence"/>
</dbReference>
<dbReference type="SUPFAM" id="SSF51261">
    <property type="entry name" value="Duplicated hybrid motif"/>
    <property type="match status" value="1"/>
</dbReference>
<dbReference type="RefSeq" id="WP_311361823.1">
    <property type="nucleotide sequence ID" value="NZ_JAVRIE010000004.1"/>
</dbReference>
<dbReference type="CDD" id="cd00118">
    <property type="entry name" value="LysM"/>
    <property type="match status" value="1"/>
</dbReference>
<dbReference type="GO" id="GO:0032153">
    <property type="term" value="C:cell division site"/>
    <property type="evidence" value="ECO:0007669"/>
    <property type="project" value="TreeGrafter"/>
</dbReference>
<dbReference type="Pfam" id="PF01476">
    <property type="entry name" value="LysM"/>
    <property type="match status" value="1"/>
</dbReference>
<dbReference type="AlphaFoldDB" id="A0AAW8R1B1"/>
<dbReference type="GO" id="GO:0004222">
    <property type="term" value="F:metalloendopeptidase activity"/>
    <property type="evidence" value="ECO:0007669"/>
    <property type="project" value="TreeGrafter"/>
</dbReference>
<comment type="caution">
    <text evidence="4">The sequence shown here is derived from an EMBL/GenBank/DDBJ whole genome shotgun (WGS) entry which is preliminary data.</text>
</comment>
<dbReference type="SMART" id="SM00257">
    <property type="entry name" value="LysM"/>
    <property type="match status" value="1"/>
</dbReference>
<dbReference type="Pfam" id="PF01551">
    <property type="entry name" value="Peptidase_M23"/>
    <property type="match status" value="1"/>
</dbReference>
<dbReference type="PANTHER" id="PTHR21666:SF263">
    <property type="entry name" value="MUREIN HYDROLASE ACTIVATOR NLPD"/>
    <property type="match status" value="1"/>
</dbReference>
<proteinExistence type="inferred from homology"/>